<dbReference type="STRING" id="1520.LF65_00968"/>
<dbReference type="InterPro" id="IPR027417">
    <property type="entry name" value="P-loop_NTPase"/>
</dbReference>
<feature type="domain" description="NACHT-associated inactive Restriction Endonuclease 1 sensor" evidence="1">
    <location>
        <begin position="186"/>
        <end position="288"/>
    </location>
</feature>
<reference evidence="3" key="1">
    <citation type="submission" date="2014-12" db="EMBL/GenBank/DDBJ databases">
        <title>Genome sequence of Clostridium beijerinckii strain 59B.</title>
        <authorList>
            <person name="Little G.T."/>
            <person name="Minton N.P."/>
        </authorList>
    </citation>
    <scope>NUCLEOTIDE SEQUENCE [LARGE SCALE GENOMIC DNA]</scope>
    <source>
        <strain evidence="3">59B</strain>
    </source>
</reference>
<dbReference type="Proteomes" id="UP000031866">
    <property type="component" value="Chromosome"/>
</dbReference>
<accession>A0A0B5Q5W3</accession>
<dbReference type="Pfam" id="PF22722">
    <property type="entry name" value="NA-iREase1"/>
    <property type="match status" value="1"/>
</dbReference>
<gene>
    <name evidence="2" type="ORF">LF65_00968</name>
</gene>
<dbReference type="KEGG" id="cbei:LF65_00968"/>
<dbReference type="InterPro" id="IPR054557">
    <property type="entry name" value="NA-iREase1_dom"/>
</dbReference>
<dbReference type="SUPFAM" id="SSF50998">
    <property type="entry name" value="Quinoprotein alcohol dehydrogenase-like"/>
    <property type="match status" value="1"/>
</dbReference>
<dbReference type="InterPro" id="IPR015943">
    <property type="entry name" value="WD40/YVTN_repeat-like_dom_sf"/>
</dbReference>
<name>A0A0B5Q5W3_CLOBE</name>
<dbReference type="AlphaFoldDB" id="A0A0B5Q5W3"/>
<evidence type="ECO:0000313" key="2">
    <source>
        <dbReference type="EMBL" id="AJG97589.1"/>
    </source>
</evidence>
<dbReference type="SUPFAM" id="SSF141571">
    <property type="entry name" value="Pentapeptide repeat-like"/>
    <property type="match status" value="1"/>
</dbReference>
<sequence length="1234" mass="144477">MSFKIPEKISDISVNSIQAFTGNNKENILNDARKAGEAICKLLIYSHYGDSLGENIILGKVDCNGNPISRPVELEFWELIKVTCKSNSVNVIISHKGTRNRIKAYLELLRTHGNPASHDPNNFDDKIDIRHVNVVKTTLSNLLTWLFIDYLHYQLPDKLAQYIKFYSEVSESAISASDSRLSKFKINLQEWFKALGYEFGHINIEDDDRVIFVVKIPERRKIIDVLVYAITTEIKVEHIDYVNSLIKNYDCQEGWIITDYTVSNAAKDFCETEEQSDIFCYNFDELIEETIDFSKYFNWIEAQINDKNIDEHYVQLACEKVELHSKTKRFMAKSIYNESNGWMEGYIDIWIEDNQKEHISILGEFGTGKTWFTLHYTWRLIKKYKEAKAKRLPRPRIPIFIQLRDFSKALSVETLISDFFFRKHNIEIMGAFNAFKQLNKMGKLILIFDGFDEMADKVDKQKMVDNFWEIASIIDRNSKVILTCRNEHFPQIKEGRSLLNAELRESTKYLSGENPQFEILQILKLSDDQIKKILINYTDKKTINTIFKNDEIVDLLQRPIMTDLIIDALKEIEEGRKIDLSRIYLYAIVRKMERDIKQERTFTSLADKLYFLCELSWEMISTDKLLINYKEFPDVIKNLFKNKVKDAELDYWRYDMRGQTILIIDEEDGNYKPAHKSFLEFFVAYKFAALLGVLSKDFIKVAQKQTNIDESKESEEYTWNEYFCRQLDSNGRIIEVAKLKLFKTEKLDVLINTVGKSIFSKAILDLIKQMIDMDNKLIQNILLEVIELCKGKKFEQVNYLVSNIVLLLLSYDKSFFKGRDLSNLCLREINIQIGENKKDIDELYGNYYDFRGTKFENSDLTKCDFDNCVIGDYESNLTNADFKNANLADFQFYPFQLDDLFLNEKKNTIVVGSCDDVMILDADTFNVLKRINKVAWRVKSLNNDDSFVHSGYGYCEIRNAENLDLIYEYKLSTQMNKSASEPNNLWTGGFEYANKSNLLFVACNNSYIYIYDIKSRKEIGTLQCFYSTDSLSLSFDEKYLVSASFYEVIIWELENNKKIYFNKDERDDQYFRKYNAKFHPKQNIVVITDERKVTFYDIDSSESIYEYKLEDCWNIDFSGDGSILCITNREQIYIFDFNMRKLVKIIDYEKVAGELLSMYAQLTEGINKIALSSDGKVLYLICNSKYLISIDLEKECIINKYLHMHNLRNCNYSGVKNMDIELNKYLIQNGAIID</sequence>
<dbReference type="SUPFAM" id="SSF52540">
    <property type="entry name" value="P-loop containing nucleoside triphosphate hydrolases"/>
    <property type="match status" value="1"/>
</dbReference>
<protein>
    <recommendedName>
        <fullName evidence="1">NACHT-associated inactive Restriction Endonuclease 1 sensor domain-containing protein</fullName>
    </recommendedName>
</protein>
<proteinExistence type="predicted"/>
<dbReference type="Gene3D" id="2.160.20.80">
    <property type="entry name" value="E3 ubiquitin-protein ligase SopA"/>
    <property type="match status" value="1"/>
</dbReference>
<dbReference type="Gene3D" id="3.40.50.300">
    <property type="entry name" value="P-loop containing nucleotide triphosphate hydrolases"/>
    <property type="match status" value="1"/>
</dbReference>
<organism evidence="2 3">
    <name type="scientific">Clostridium beijerinckii</name>
    <name type="common">Clostridium MP</name>
    <dbReference type="NCBI Taxonomy" id="1520"/>
    <lineage>
        <taxon>Bacteria</taxon>
        <taxon>Bacillati</taxon>
        <taxon>Bacillota</taxon>
        <taxon>Clostridia</taxon>
        <taxon>Eubacteriales</taxon>
        <taxon>Clostridiaceae</taxon>
        <taxon>Clostridium</taxon>
    </lineage>
</organism>
<evidence type="ECO:0000313" key="3">
    <source>
        <dbReference type="Proteomes" id="UP000031866"/>
    </source>
</evidence>
<dbReference type="RefSeq" id="WP_052482724.1">
    <property type="nucleotide sequence ID" value="NZ_CP010086.2"/>
</dbReference>
<dbReference type="OrthoDB" id="9798656at2"/>
<dbReference type="EMBL" id="CP010086">
    <property type="protein sequence ID" value="AJG97589.1"/>
    <property type="molecule type" value="Genomic_DNA"/>
</dbReference>
<dbReference type="InterPro" id="IPR011047">
    <property type="entry name" value="Quinoprotein_ADH-like_sf"/>
</dbReference>
<dbReference type="Gene3D" id="2.130.10.10">
    <property type="entry name" value="YVTN repeat-like/Quinoprotein amine dehydrogenase"/>
    <property type="match status" value="1"/>
</dbReference>
<evidence type="ECO:0000259" key="1">
    <source>
        <dbReference type="Pfam" id="PF22722"/>
    </source>
</evidence>